<keyword evidence="4" id="KW-0808">Transferase</keyword>
<dbReference type="GO" id="GO:0016740">
    <property type="term" value="F:transferase activity"/>
    <property type="evidence" value="ECO:0007669"/>
    <property type="project" value="UniProtKB-KW"/>
</dbReference>
<dbReference type="InterPro" id="IPR027417">
    <property type="entry name" value="P-loop_NTPase"/>
</dbReference>
<dbReference type="eggNOG" id="COG1131">
    <property type="taxonomic scope" value="Bacteria"/>
</dbReference>
<dbReference type="InterPro" id="IPR003593">
    <property type="entry name" value="AAA+_ATPase"/>
</dbReference>
<dbReference type="GO" id="GO:0016887">
    <property type="term" value="F:ATP hydrolysis activity"/>
    <property type="evidence" value="ECO:0007669"/>
    <property type="project" value="InterPro"/>
</dbReference>
<dbReference type="Proteomes" id="UP000030416">
    <property type="component" value="Unassembled WGS sequence"/>
</dbReference>
<proteinExistence type="predicted"/>
<name>A0A0A3I951_9BACL</name>
<evidence type="ECO:0000313" key="4">
    <source>
        <dbReference type="EMBL" id="KGR79278.1"/>
    </source>
</evidence>
<dbReference type="CDD" id="cd03263">
    <property type="entry name" value="ABC_subfamily_A"/>
    <property type="match status" value="1"/>
</dbReference>
<protein>
    <submittedName>
        <fullName evidence="4">Glycosyl transferase family 2</fullName>
    </submittedName>
</protein>
<dbReference type="Pfam" id="PF00005">
    <property type="entry name" value="ABC_tran"/>
    <property type="match status" value="1"/>
</dbReference>
<comment type="caution">
    <text evidence="4">The sequence shown here is derived from an EMBL/GenBank/DDBJ whole genome shotgun (WGS) entry which is preliminary data.</text>
</comment>
<dbReference type="SUPFAM" id="SSF52540">
    <property type="entry name" value="P-loop containing nucleoside triphosphate hydrolases"/>
    <property type="match status" value="1"/>
</dbReference>
<evidence type="ECO:0000313" key="5">
    <source>
        <dbReference type="Proteomes" id="UP000030416"/>
    </source>
</evidence>
<dbReference type="PROSITE" id="PS50893">
    <property type="entry name" value="ABC_TRANSPORTER_2"/>
    <property type="match status" value="1"/>
</dbReference>
<keyword evidence="5" id="KW-1185">Reference proteome</keyword>
<dbReference type="PANTHER" id="PTHR43038">
    <property type="entry name" value="ATP-BINDING CASSETTE, SUB-FAMILY H, MEMBER 1"/>
    <property type="match status" value="1"/>
</dbReference>
<evidence type="ECO:0000259" key="3">
    <source>
        <dbReference type="PROSITE" id="PS50893"/>
    </source>
</evidence>
<dbReference type="AlphaFoldDB" id="A0A0A3I951"/>
<dbReference type="EMBL" id="JPVN01000006">
    <property type="protein sequence ID" value="KGR79278.1"/>
    <property type="molecule type" value="Genomic_DNA"/>
</dbReference>
<accession>A0A0A3I951</accession>
<reference evidence="4 5" key="1">
    <citation type="submission" date="2014-02" db="EMBL/GenBank/DDBJ databases">
        <title>Draft genome sequence of Lysinibacillus manganicus DSM 26584T.</title>
        <authorList>
            <person name="Zhang F."/>
            <person name="Wang G."/>
            <person name="Zhang L."/>
        </authorList>
    </citation>
    <scope>NUCLEOTIDE SEQUENCE [LARGE SCALE GENOMIC DNA]</scope>
    <source>
        <strain evidence="4 5">DSM 26584</strain>
    </source>
</reference>
<sequence>MNVINLQNVSKSFKRKHVIKPTTLKIEEKKIFGLLGPSGCGKTTLIKLIVGMLKADLGEITVLDRQVPNASLLREIGYMAQSDALYTALTGEQNLEFFAKLFGFSKSERKERIQYASTIVQLTKDLNVPVSSYSGGMKRRLSLAIALIQDPKILILDEPTVGIDPLLKKSIWTELERLKDEEGKTIVITTHVMDEAEKCDHLAMMRDGEIIATGKPLEIKAHYQVQNFDDVFLKIGGGL</sequence>
<evidence type="ECO:0000256" key="1">
    <source>
        <dbReference type="ARBA" id="ARBA00022741"/>
    </source>
</evidence>
<dbReference type="PROSITE" id="PS00211">
    <property type="entry name" value="ABC_TRANSPORTER_1"/>
    <property type="match status" value="1"/>
</dbReference>
<dbReference type="InterPro" id="IPR017871">
    <property type="entry name" value="ABC_transporter-like_CS"/>
</dbReference>
<evidence type="ECO:0000256" key="2">
    <source>
        <dbReference type="ARBA" id="ARBA00022840"/>
    </source>
</evidence>
<dbReference type="RefSeq" id="WP_036184161.1">
    <property type="nucleotide sequence ID" value="NZ_AVDA01000006.1"/>
</dbReference>
<dbReference type="GO" id="GO:0005524">
    <property type="term" value="F:ATP binding"/>
    <property type="evidence" value="ECO:0007669"/>
    <property type="project" value="UniProtKB-KW"/>
</dbReference>
<gene>
    <name evidence="4" type="ORF">CD29_06155</name>
</gene>
<dbReference type="InterPro" id="IPR003439">
    <property type="entry name" value="ABC_transporter-like_ATP-bd"/>
</dbReference>
<dbReference type="SMART" id="SM00382">
    <property type="entry name" value="AAA"/>
    <property type="match status" value="1"/>
</dbReference>
<keyword evidence="2" id="KW-0067">ATP-binding</keyword>
<organism evidence="4 5">
    <name type="scientific">Ureibacillus manganicus DSM 26584</name>
    <dbReference type="NCBI Taxonomy" id="1384049"/>
    <lineage>
        <taxon>Bacteria</taxon>
        <taxon>Bacillati</taxon>
        <taxon>Bacillota</taxon>
        <taxon>Bacilli</taxon>
        <taxon>Bacillales</taxon>
        <taxon>Caryophanaceae</taxon>
        <taxon>Ureibacillus</taxon>
    </lineage>
</organism>
<keyword evidence="1" id="KW-0547">Nucleotide-binding</keyword>
<dbReference type="STRING" id="1384049.CD29_06155"/>
<feature type="domain" description="ABC transporter" evidence="3">
    <location>
        <begin position="4"/>
        <end position="232"/>
    </location>
</feature>
<dbReference type="Gene3D" id="3.40.50.300">
    <property type="entry name" value="P-loop containing nucleotide triphosphate hydrolases"/>
    <property type="match status" value="1"/>
</dbReference>
<dbReference type="PANTHER" id="PTHR43038:SF3">
    <property type="entry name" value="ABC TRANSPORTER G FAMILY MEMBER 20 ISOFORM X1"/>
    <property type="match status" value="1"/>
</dbReference>
<dbReference type="OrthoDB" id="9804819at2"/>